<organism evidence="2 3">
    <name type="scientific">Ophiocordyceps sinensis (strain Co18 / CGMCC 3.14243)</name>
    <name type="common">Yarsagumba caterpillar fungus</name>
    <name type="synonym">Hirsutella sinensis</name>
    <dbReference type="NCBI Taxonomy" id="911162"/>
    <lineage>
        <taxon>Eukaryota</taxon>
        <taxon>Fungi</taxon>
        <taxon>Dikarya</taxon>
        <taxon>Ascomycota</taxon>
        <taxon>Pezizomycotina</taxon>
        <taxon>Sordariomycetes</taxon>
        <taxon>Hypocreomycetidae</taxon>
        <taxon>Hypocreales</taxon>
        <taxon>Ophiocordycipitaceae</taxon>
        <taxon>Ophiocordyceps</taxon>
    </lineage>
</organism>
<evidence type="ECO:0000313" key="2">
    <source>
        <dbReference type="EMBL" id="EQL03642.1"/>
    </source>
</evidence>
<dbReference type="OrthoDB" id="4851317at2759"/>
<feature type="compositionally biased region" description="Acidic residues" evidence="1">
    <location>
        <begin position="106"/>
        <end position="120"/>
    </location>
</feature>
<feature type="compositionally biased region" description="Low complexity" evidence="1">
    <location>
        <begin position="16"/>
        <end position="28"/>
    </location>
</feature>
<sequence length="200" mass="22268">MTDTLLTSRGLDKTTSRTTPRPRSVSTISCTSMSSLPQTHCTTTEVDTDFLPSPATKLVVTQYLEASQDPPCWAWIVVGAFLDRHGRTVWSTEIFVAHLDVDLESDDEEAQSELSEDQDTSDSSSAHSSDAEEDDGAGAFAQHRPPQSYQNSFFPRPTDLAYINPPSFWNPAQQGPVPGHWQASFDHSSRRWVHTWQPLC</sequence>
<feature type="region of interest" description="Disordered" evidence="1">
    <location>
        <begin position="106"/>
        <end position="148"/>
    </location>
</feature>
<proteinExistence type="predicted"/>
<evidence type="ECO:0000256" key="1">
    <source>
        <dbReference type="SAM" id="MobiDB-lite"/>
    </source>
</evidence>
<dbReference type="AlphaFoldDB" id="T5APK6"/>
<reference evidence="2 3" key="1">
    <citation type="journal article" date="2013" name="Chin. Sci. Bull.">
        <title>Genome survey uncovers the secrets of sex and lifestyle in caterpillar fungus.</title>
        <authorList>
            <person name="Hu X."/>
            <person name="Zhang Y."/>
            <person name="Xiao G."/>
            <person name="Zheng P."/>
            <person name="Xia Y."/>
            <person name="Zhang X."/>
            <person name="St Leger R.J."/>
            <person name="Liu X."/>
            <person name="Wang C."/>
        </authorList>
    </citation>
    <scope>NUCLEOTIDE SEQUENCE [LARGE SCALE GENOMIC DNA]</scope>
    <source>
        <strain evidence="3">Co18 / CGMCC 3.14243</strain>
        <tissue evidence="2">Fruit-body</tissue>
    </source>
</reference>
<feature type="region of interest" description="Disordered" evidence="1">
    <location>
        <begin position="1"/>
        <end position="28"/>
    </location>
</feature>
<dbReference type="EMBL" id="KE652200">
    <property type="protein sequence ID" value="EQL03642.1"/>
    <property type="molecule type" value="Genomic_DNA"/>
</dbReference>
<dbReference type="Proteomes" id="UP000019374">
    <property type="component" value="Unassembled WGS sequence"/>
</dbReference>
<dbReference type="HOGENOM" id="CLU_1610813_0_0_1"/>
<protein>
    <submittedName>
        <fullName evidence="2">Uncharacterized protein</fullName>
    </submittedName>
</protein>
<evidence type="ECO:0000313" key="3">
    <source>
        <dbReference type="Proteomes" id="UP000019374"/>
    </source>
</evidence>
<accession>T5APK6</accession>
<name>T5APK6_OPHSC</name>
<dbReference type="eggNOG" id="ENOG502T4C4">
    <property type="taxonomic scope" value="Eukaryota"/>
</dbReference>
<gene>
    <name evidence="2" type="ORF">OCS_00646</name>
</gene>